<evidence type="ECO:0000256" key="4">
    <source>
        <dbReference type="PIRSR" id="PIRSR617867-1"/>
    </source>
</evidence>
<evidence type="ECO:0000313" key="7">
    <source>
        <dbReference type="EMBL" id="MTT30990.1"/>
    </source>
</evidence>
<dbReference type="RefSeq" id="WP_155216695.1">
    <property type="nucleotide sequence ID" value="NZ_WNHB01000003.1"/>
</dbReference>
<dbReference type="PANTHER" id="PTHR11717">
    <property type="entry name" value="LOW MOLECULAR WEIGHT PROTEIN TYROSINE PHOSPHATASE"/>
    <property type="match status" value="1"/>
</dbReference>
<dbReference type="InterPro" id="IPR023485">
    <property type="entry name" value="Ptyr_pPase"/>
</dbReference>
<sequence>MKNILFVCTGNTCRSPMAEALLKNKGKDLFQVKSAGLFAMTGTDAHPHAKDVLKNRTISMDHKSKQIGSSLTEWADLILTMTEEHKLRLLTQFPDTVGKVFTLKEYVLFELDQKDHWQQYLQAISEHESKKTLWLQELQNPNLSVSDRLEKEERYRKEITENELKIQEYRTKLPNLNIADPYGGSKEDYERTCRQLEDLIDQLVEYFKKHDT</sequence>
<reference evidence="7 8" key="1">
    <citation type="submission" date="2019-11" db="EMBL/GenBank/DDBJ databases">
        <title>Terrilactibacillus tamarindus sp. nov. BCM23-1 isolated from bark of Tamarindus indica.</title>
        <authorList>
            <person name="Kingkaew E."/>
            <person name="Tanasupawat S."/>
        </authorList>
    </citation>
    <scope>NUCLEOTIDE SEQUENCE [LARGE SCALE GENOMIC DNA]</scope>
    <source>
        <strain evidence="7 8">BCM23-1</strain>
    </source>
</reference>
<dbReference type="AlphaFoldDB" id="A0A6N8CN56"/>
<dbReference type="InterPro" id="IPR017867">
    <property type="entry name" value="Tyr_phospatase_low_mol_wt"/>
</dbReference>
<dbReference type="SMART" id="SM00226">
    <property type="entry name" value="LMWPc"/>
    <property type="match status" value="1"/>
</dbReference>
<evidence type="ECO:0000256" key="5">
    <source>
        <dbReference type="SAM" id="Coils"/>
    </source>
</evidence>
<dbReference type="CDD" id="cd16344">
    <property type="entry name" value="LMWPAP"/>
    <property type="match status" value="1"/>
</dbReference>
<evidence type="ECO:0000313" key="8">
    <source>
        <dbReference type="Proteomes" id="UP000440978"/>
    </source>
</evidence>
<comment type="caution">
    <text evidence="7">The sequence shown here is derived from an EMBL/GenBank/DDBJ whole genome shotgun (WGS) entry which is preliminary data.</text>
</comment>
<dbReference type="GO" id="GO:0004725">
    <property type="term" value="F:protein tyrosine phosphatase activity"/>
    <property type="evidence" value="ECO:0007669"/>
    <property type="project" value="InterPro"/>
</dbReference>
<proteinExistence type="inferred from homology"/>
<comment type="similarity">
    <text evidence="1">Belongs to the low molecular weight phosphotyrosine protein phosphatase family.</text>
</comment>
<feature type="active site" evidence="4">
    <location>
        <position position="14"/>
    </location>
</feature>
<evidence type="ECO:0000259" key="6">
    <source>
        <dbReference type="SMART" id="SM00226"/>
    </source>
</evidence>
<evidence type="ECO:0000256" key="2">
    <source>
        <dbReference type="ARBA" id="ARBA00022801"/>
    </source>
</evidence>
<evidence type="ECO:0000256" key="3">
    <source>
        <dbReference type="ARBA" id="ARBA00022912"/>
    </source>
</evidence>
<keyword evidence="2" id="KW-0378">Hydrolase</keyword>
<dbReference type="SUPFAM" id="SSF52788">
    <property type="entry name" value="Phosphotyrosine protein phosphatases I"/>
    <property type="match status" value="1"/>
</dbReference>
<feature type="coiled-coil region" evidence="5">
    <location>
        <begin position="152"/>
        <end position="206"/>
    </location>
</feature>
<feature type="domain" description="Phosphotyrosine protein phosphatase I" evidence="6">
    <location>
        <begin position="2"/>
        <end position="206"/>
    </location>
</feature>
<dbReference type="PRINTS" id="PR00719">
    <property type="entry name" value="LMWPTPASE"/>
</dbReference>
<dbReference type="EMBL" id="WNHB01000003">
    <property type="protein sequence ID" value="MTT30990.1"/>
    <property type="molecule type" value="Genomic_DNA"/>
</dbReference>
<keyword evidence="8" id="KW-1185">Reference proteome</keyword>
<name>A0A6N8CN56_9BACI</name>
<dbReference type="Pfam" id="PF01451">
    <property type="entry name" value="LMWPc"/>
    <property type="match status" value="1"/>
</dbReference>
<dbReference type="PANTHER" id="PTHR11717:SF31">
    <property type="entry name" value="LOW MOLECULAR WEIGHT PROTEIN-TYROSINE-PHOSPHATASE ETP-RELATED"/>
    <property type="match status" value="1"/>
</dbReference>
<keyword evidence="3" id="KW-0904">Protein phosphatase</keyword>
<feature type="active site" description="Proton donor" evidence="4">
    <location>
        <position position="115"/>
    </location>
</feature>
<dbReference type="Gene3D" id="3.40.50.2300">
    <property type="match status" value="1"/>
</dbReference>
<dbReference type="Proteomes" id="UP000440978">
    <property type="component" value="Unassembled WGS sequence"/>
</dbReference>
<accession>A0A6N8CN56</accession>
<gene>
    <name evidence="7" type="ORF">GMB86_03040</name>
</gene>
<dbReference type="InterPro" id="IPR036196">
    <property type="entry name" value="Ptyr_pPase_sf"/>
</dbReference>
<feature type="active site" description="Nucleophile" evidence="4">
    <location>
        <position position="8"/>
    </location>
</feature>
<organism evidence="7 8">
    <name type="scientific">Terrilactibacillus tamarindi</name>
    <dbReference type="NCBI Taxonomy" id="2599694"/>
    <lineage>
        <taxon>Bacteria</taxon>
        <taxon>Bacillati</taxon>
        <taxon>Bacillota</taxon>
        <taxon>Bacilli</taxon>
        <taxon>Bacillales</taxon>
        <taxon>Bacillaceae</taxon>
        <taxon>Terrilactibacillus</taxon>
    </lineage>
</organism>
<protein>
    <submittedName>
        <fullName evidence="7">Low molecular weight protein arginine phosphatase</fullName>
    </submittedName>
</protein>
<dbReference type="InterPro" id="IPR050438">
    <property type="entry name" value="LMW_PTPase"/>
</dbReference>
<dbReference type="OrthoDB" id="9784339at2"/>
<keyword evidence="5" id="KW-0175">Coiled coil</keyword>
<evidence type="ECO:0000256" key="1">
    <source>
        <dbReference type="ARBA" id="ARBA00011063"/>
    </source>
</evidence>